<comment type="caution">
    <text evidence="6">The sequence shown here is derived from an EMBL/GenBank/DDBJ whole genome shotgun (WGS) entry which is preliminary data.</text>
</comment>
<dbReference type="Proteomes" id="UP001217089">
    <property type="component" value="Unassembled WGS sequence"/>
</dbReference>
<keyword evidence="7" id="KW-1185">Reference proteome</keyword>
<protein>
    <recommendedName>
        <fullName evidence="5">Phospholipid/glycerol acyltransferase domain-containing protein</fullName>
    </recommendedName>
</protein>
<accession>A0ABQ9ELZ0</accession>
<keyword evidence="4" id="KW-0472">Membrane</keyword>
<keyword evidence="2" id="KW-0808">Transferase</keyword>
<dbReference type="InterPro" id="IPR002123">
    <property type="entry name" value="Plipid/glycerol_acylTrfase"/>
</dbReference>
<dbReference type="SUPFAM" id="SSF69593">
    <property type="entry name" value="Glycerol-3-phosphate (1)-acyltransferase"/>
    <property type="match status" value="1"/>
</dbReference>
<evidence type="ECO:0000256" key="1">
    <source>
        <dbReference type="ARBA" id="ARBA00008655"/>
    </source>
</evidence>
<keyword evidence="4" id="KW-1133">Transmembrane helix</keyword>
<feature type="transmembrane region" description="Helical" evidence="4">
    <location>
        <begin position="298"/>
        <end position="315"/>
    </location>
</feature>
<dbReference type="CDD" id="cd07990">
    <property type="entry name" value="LPLAT_LCLAT1-like"/>
    <property type="match status" value="1"/>
</dbReference>
<feature type="domain" description="Phospholipid/glycerol acyltransferase" evidence="5">
    <location>
        <begin position="70"/>
        <end position="187"/>
    </location>
</feature>
<dbReference type="InterPro" id="IPR032098">
    <property type="entry name" value="Acyltransf_C"/>
</dbReference>
<proteinExistence type="inferred from homology"/>
<evidence type="ECO:0000256" key="3">
    <source>
        <dbReference type="ARBA" id="ARBA00023315"/>
    </source>
</evidence>
<evidence type="ECO:0000259" key="5">
    <source>
        <dbReference type="SMART" id="SM00563"/>
    </source>
</evidence>
<name>A0ABQ9ELZ0_TEGGR</name>
<evidence type="ECO:0000313" key="7">
    <source>
        <dbReference type="Proteomes" id="UP001217089"/>
    </source>
</evidence>
<dbReference type="PANTHER" id="PTHR10983">
    <property type="entry name" value="1-ACYLGLYCEROL-3-PHOSPHATE ACYLTRANSFERASE-RELATED"/>
    <property type="match status" value="1"/>
</dbReference>
<evidence type="ECO:0000313" key="6">
    <source>
        <dbReference type="EMBL" id="KAJ8306258.1"/>
    </source>
</evidence>
<dbReference type="Pfam" id="PF16076">
    <property type="entry name" value="Acyltransf_C"/>
    <property type="match status" value="1"/>
</dbReference>
<evidence type="ECO:0000256" key="4">
    <source>
        <dbReference type="SAM" id="Phobius"/>
    </source>
</evidence>
<dbReference type="EMBL" id="JARBDR010000813">
    <property type="protein sequence ID" value="KAJ8306258.1"/>
    <property type="molecule type" value="Genomic_DNA"/>
</dbReference>
<dbReference type="PANTHER" id="PTHR10983:SF73">
    <property type="entry name" value="1-ACYL-SN-GLYCEROL-3-PHOSPHATE ACYLTRANSFERASE EPSILON"/>
    <property type="match status" value="1"/>
</dbReference>
<keyword evidence="3" id="KW-0012">Acyltransferase</keyword>
<keyword evidence="4" id="KW-0812">Transmembrane</keyword>
<organism evidence="6 7">
    <name type="scientific">Tegillarca granosa</name>
    <name type="common">Malaysian cockle</name>
    <name type="synonym">Anadara granosa</name>
    <dbReference type="NCBI Taxonomy" id="220873"/>
    <lineage>
        <taxon>Eukaryota</taxon>
        <taxon>Metazoa</taxon>
        <taxon>Spiralia</taxon>
        <taxon>Lophotrochozoa</taxon>
        <taxon>Mollusca</taxon>
        <taxon>Bivalvia</taxon>
        <taxon>Autobranchia</taxon>
        <taxon>Pteriomorphia</taxon>
        <taxon>Arcoida</taxon>
        <taxon>Arcoidea</taxon>
        <taxon>Arcidae</taxon>
        <taxon>Tegillarca</taxon>
    </lineage>
</organism>
<dbReference type="SMART" id="SM00563">
    <property type="entry name" value="PlsC"/>
    <property type="match status" value="1"/>
</dbReference>
<reference evidence="6 7" key="1">
    <citation type="submission" date="2022-12" db="EMBL/GenBank/DDBJ databases">
        <title>Chromosome-level genome of Tegillarca granosa.</title>
        <authorList>
            <person name="Kim J."/>
        </authorList>
    </citation>
    <scope>NUCLEOTIDE SEQUENCE [LARGE SCALE GENOMIC DNA]</scope>
    <source>
        <strain evidence="6">Teg-2019</strain>
        <tissue evidence="6">Adductor muscle</tissue>
    </source>
</reference>
<comment type="similarity">
    <text evidence="1">Belongs to the 1-acyl-sn-glycerol-3-phosphate acyltransferase family.</text>
</comment>
<sequence length="330" mass="38486">MQQNQTVILSMFFILAHAASLKWIVPTFLMLGSAPIYTGIWSIWRILTILFPRDIYRKGDDFLWSLYQRGVLFCFHTYTGLQCLVDWVITDMLAIQQSSEGQVRYIVKDGIKFFPLYGFSFRQHHCCYVKRGSSFNHDKFSWIVIFPEGTRYNPELLDVIERSQQFAKNAGHKPFKYLLTPRTKALNVCRKQLANHVTAVYDLTIGYSDTQDPVTGERTLAPSIPEFISGSCKQLHIYLERIELKDVPEEEEELKKWLYKQYEKKERLMSGFYSKHTEVRGKFPGKGELLSIHRRQTLPAFLFFSSALLVILGFPRSRSAYWKFGLLSTI</sequence>
<gene>
    <name evidence="6" type="ORF">KUTeg_016803</name>
</gene>
<evidence type="ECO:0000256" key="2">
    <source>
        <dbReference type="ARBA" id="ARBA00022679"/>
    </source>
</evidence>